<evidence type="ECO:0000313" key="3">
    <source>
        <dbReference type="EMBL" id="GIY76313.1"/>
    </source>
</evidence>
<dbReference type="GO" id="GO:0006915">
    <property type="term" value="P:apoptotic process"/>
    <property type="evidence" value="ECO:0007669"/>
    <property type="project" value="InterPro"/>
</dbReference>
<reference evidence="3 4" key="1">
    <citation type="submission" date="2021-06" db="EMBL/GenBank/DDBJ databases">
        <title>Caerostris extrusa draft genome.</title>
        <authorList>
            <person name="Kono N."/>
            <person name="Arakawa K."/>
        </authorList>
    </citation>
    <scope>NUCLEOTIDE SEQUENCE [LARGE SCALE GENOMIC DNA]</scope>
</reference>
<dbReference type="InterPro" id="IPR011993">
    <property type="entry name" value="PH-like_dom_sf"/>
</dbReference>
<accession>A0AAV4W1N4</accession>
<gene>
    <name evidence="3" type="primary">GRAMD4</name>
    <name evidence="3" type="ORF">CEXT_252221</name>
</gene>
<dbReference type="InterPro" id="IPR037847">
    <property type="entry name" value="GRAMDC4"/>
</dbReference>
<name>A0AAV4W1N4_CAEEX</name>
<dbReference type="PANTHER" id="PTHR37402:SF1">
    <property type="entry name" value="GRAM DOMAIN-CONTAINING PROTEIN 4"/>
    <property type="match status" value="1"/>
</dbReference>
<feature type="compositionally biased region" description="Basic and acidic residues" evidence="1">
    <location>
        <begin position="138"/>
        <end position="156"/>
    </location>
</feature>
<keyword evidence="4" id="KW-1185">Reference proteome</keyword>
<feature type="compositionally biased region" description="Basic and acidic residues" evidence="1">
    <location>
        <begin position="107"/>
        <end position="124"/>
    </location>
</feature>
<evidence type="ECO:0000313" key="4">
    <source>
        <dbReference type="Proteomes" id="UP001054945"/>
    </source>
</evidence>
<comment type="caution">
    <text evidence="3">The sequence shown here is derived from an EMBL/GenBank/DDBJ whole genome shotgun (WGS) entry which is preliminary data.</text>
</comment>
<dbReference type="GO" id="GO:0034164">
    <property type="term" value="P:negative regulation of toll-like receptor 9 signaling pathway"/>
    <property type="evidence" value="ECO:0007669"/>
    <property type="project" value="TreeGrafter"/>
</dbReference>
<sequence length="560" mass="64005">MSLRQAIKSKFRSEKPEMEILTTPTILHTFPSEERLLEEIPDECPHPDKGCNEDSCSACYESQLAQLQEQFVSIMLENQQLVNEIKEVLSERLHEKEGSSSVVNHLDYGDLPEKKKHTTDKSKSSDVVGESAGMTVILEKEDPSETIREVEEEVHTEVTPLQPEPLPFPPAEKLGWYGYLKTCIISYFWSFAEDFTETTLEDEDSGDDDPEGDPLTVRKLKDNLVRFTNATKPVTNVIESFISLLRWSSPGTTMLAFCVYMYTVYHGWLLPLILFHFLCQLTLNYIRGWFSVPHVARKQEHEEGDMGVSDKFQLVLHVARKVQNQLGYMANCLEKVKNLLMWQQVEVTGHLYFCIGRFYVGVKLFIIDYIFFRFPRVQQKHDTTARLWKILPTDAQLERKHNRAELDKLVVNQSSIISTSLSSENQNFCELFNLPPTETPVPEGFLCFERSKSITPKNLVLALKNINKVEKAKPYPWIPGGGMAIEVTMISPEKNKAVRSFVNWTLWGMTYIFGAILNRDETLESIMDAGLKAGLPWASTPVQPDHEEPQQSSSTKKPIT</sequence>
<protein>
    <submittedName>
        <fullName evidence="3">GRAM domain-containing protein 4</fullName>
    </submittedName>
</protein>
<dbReference type="EMBL" id="BPLR01015470">
    <property type="protein sequence ID" value="GIY76313.1"/>
    <property type="molecule type" value="Genomic_DNA"/>
</dbReference>
<dbReference type="Gene3D" id="2.30.29.30">
    <property type="entry name" value="Pleckstrin-homology domain (PH domain)/Phosphotyrosine-binding domain (PTB)"/>
    <property type="match status" value="1"/>
</dbReference>
<dbReference type="PANTHER" id="PTHR37402">
    <property type="entry name" value="GRAM DOMAIN-CONTAINING PROTEIN 4"/>
    <property type="match status" value="1"/>
</dbReference>
<evidence type="ECO:0000256" key="2">
    <source>
        <dbReference type="SAM" id="Phobius"/>
    </source>
</evidence>
<keyword evidence="2" id="KW-0812">Transmembrane</keyword>
<proteinExistence type="predicted"/>
<feature type="region of interest" description="Disordered" evidence="1">
    <location>
        <begin position="99"/>
        <end position="163"/>
    </location>
</feature>
<feature type="transmembrane region" description="Helical" evidence="2">
    <location>
        <begin position="254"/>
        <end position="278"/>
    </location>
</feature>
<evidence type="ECO:0000256" key="1">
    <source>
        <dbReference type="SAM" id="MobiDB-lite"/>
    </source>
</evidence>
<keyword evidence="2" id="KW-1133">Transmembrane helix</keyword>
<feature type="compositionally biased region" description="Polar residues" evidence="1">
    <location>
        <begin position="550"/>
        <end position="560"/>
    </location>
</feature>
<dbReference type="AlphaFoldDB" id="A0AAV4W1N4"/>
<dbReference type="Proteomes" id="UP001054945">
    <property type="component" value="Unassembled WGS sequence"/>
</dbReference>
<organism evidence="3 4">
    <name type="scientific">Caerostris extrusa</name>
    <name type="common">Bark spider</name>
    <name type="synonym">Caerostris bankana</name>
    <dbReference type="NCBI Taxonomy" id="172846"/>
    <lineage>
        <taxon>Eukaryota</taxon>
        <taxon>Metazoa</taxon>
        <taxon>Ecdysozoa</taxon>
        <taxon>Arthropoda</taxon>
        <taxon>Chelicerata</taxon>
        <taxon>Arachnida</taxon>
        <taxon>Araneae</taxon>
        <taxon>Araneomorphae</taxon>
        <taxon>Entelegynae</taxon>
        <taxon>Araneoidea</taxon>
        <taxon>Araneidae</taxon>
        <taxon>Caerostris</taxon>
    </lineage>
</organism>
<keyword evidence="2" id="KW-0472">Membrane</keyword>
<feature type="region of interest" description="Disordered" evidence="1">
    <location>
        <begin position="537"/>
        <end position="560"/>
    </location>
</feature>